<accession>A0A1M7HVF7</accession>
<organism evidence="4 5">
    <name type="scientific">Roseibium suaedae</name>
    <dbReference type="NCBI Taxonomy" id="735517"/>
    <lineage>
        <taxon>Bacteria</taxon>
        <taxon>Pseudomonadati</taxon>
        <taxon>Pseudomonadota</taxon>
        <taxon>Alphaproteobacteria</taxon>
        <taxon>Hyphomicrobiales</taxon>
        <taxon>Stappiaceae</taxon>
        <taxon>Roseibium</taxon>
    </lineage>
</organism>
<evidence type="ECO:0000256" key="2">
    <source>
        <dbReference type="ARBA" id="ARBA00023315"/>
    </source>
</evidence>
<dbReference type="PROSITE" id="PS51186">
    <property type="entry name" value="GNAT"/>
    <property type="match status" value="1"/>
</dbReference>
<dbReference type="STRING" id="735517.SAMN05444272_2332"/>
<dbReference type="SUPFAM" id="SSF55729">
    <property type="entry name" value="Acyl-CoA N-acyltransferases (Nat)"/>
    <property type="match status" value="1"/>
</dbReference>
<evidence type="ECO:0000313" key="4">
    <source>
        <dbReference type="EMBL" id="SHM32087.1"/>
    </source>
</evidence>
<feature type="domain" description="N-acetyltransferase" evidence="3">
    <location>
        <begin position="43"/>
        <end position="192"/>
    </location>
</feature>
<evidence type="ECO:0000256" key="1">
    <source>
        <dbReference type="ARBA" id="ARBA00022679"/>
    </source>
</evidence>
<reference evidence="4 5" key="1">
    <citation type="submission" date="2016-11" db="EMBL/GenBank/DDBJ databases">
        <authorList>
            <person name="Jaros S."/>
            <person name="Januszkiewicz K."/>
            <person name="Wedrychowicz H."/>
        </authorList>
    </citation>
    <scope>NUCLEOTIDE SEQUENCE [LARGE SCALE GENOMIC DNA]</scope>
    <source>
        <strain evidence="4 5">DSM 22153</strain>
    </source>
</reference>
<gene>
    <name evidence="4" type="ORF">SAMN05444272_2332</name>
</gene>
<dbReference type="Proteomes" id="UP000186002">
    <property type="component" value="Unassembled WGS sequence"/>
</dbReference>
<proteinExistence type="predicted"/>
<protein>
    <submittedName>
        <fullName evidence="4">Acetyltransferase (GNAT) domain-containing protein</fullName>
    </submittedName>
</protein>
<dbReference type="Pfam" id="PF00583">
    <property type="entry name" value="Acetyltransf_1"/>
    <property type="match status" value="1"/>
</dbReference>
<dbReference type="PANTHER" id="PTHR43800:SF1">
    <property type="entry name" value="PEPTIDYL-LYSINE N-ACETYLTRANSFERASE YJAB"/>
    <property type="match status" value="1"/>
</dbReference>
<dbReference type="InterPro" id="IPR000182">
    <property type="entry name" value="GNAT_dom"/>
</dbReference>
<dbReference type="EMBL" id="FRBW01000002">
    <property type="protein sequence ID" value="SHM32087.1"/>
    <property type="molecule type" value="Genomic_DNA"/>
</dbReference>
<keyword evidence="5" id="KW-1185">Reference proteome</keyword>
<dbReference type="PANTHER" id="PTHR43800">
    <property type="entry name" value="PEPTIDYL-LYSINE N-ACETYLTRANSFERASE YJAB"/>
    <property type="match status" value="1"/>
</dbReference>
<dbReference type="RefSeq" id="WP_073013214.1">
    <property type="nucleotide sequence ID" value="NZ_FRBW01000002.1"/>
</dbReference>
<evidence type="ECO:0000313" key="5">
    <source>
        <dbReference type="Proteomes" id="UP000186002"/>
    </source>
</evidence>
<sequence length="203" mass="22940">MPQTLPLDLDGYTDLPKGKLVFAVTYLEMFSRPSGEAPLREDLCLEPWLNPDLDEYRDLFRAVGQDWLWFGRLQKPDEELRAILHDPARLHFRPLKDGKSVGVLELDFTDPAQPELAYFGLVPEAVGGGAGRWLIAQALEIVWSRPETRRFWVHTCNADSPQALGFYQRSGFAPYKMAIEVADDPRLKGLLPRSCAPHVPLIG</sequence>
<dbReference type="AlphaFoldDB" id="A0A1M7HVF7"/>
<evidence type="ECO:0000259" key="3">
    <source>
        <dbReference type="PROSITE" id="PS51186"/>
    </source>
</evidence>
<keyword evidence="1 4" id="KW-0808">Transferase</keyword>
<name>A0A1M7HVF7_9HYPH</name>
<dbReference type="Gene3D" id="3.40.630.30">
    <property type="match status" value="1"/>
</dbReference>
<dbReference type="OrthoDB" id="275336at2"/>
<dbReference type="GO" id="GO:0016747">
    <property type="term" value="F:acyltransferase activity, transferring groups other than amino-acyl groups"/>
    <property type="evidence" value="ECO:0007669"/>
    <property type="project" value="InterPro"/>
</dbReference>
<keyword evidence="2" id="KW-0012">Acyltransferase</keyword>
<dbReference type="InterPro" id="IPR016181">
    <property type="entry name" value="Acyl_CoA_acyltransferase"/>
</dbReference>